<proteinExistence type="inferred from homology"/>
<comment type="similarity">
    <text evidence="3 4">Belongs to the RlpA family.</text>
</comment>
<dbReference type="Pfam" id="PF03330">
    <property type="entry name" value="DPBB_1"/>
    <property type="match status" value="1"/>
</dbReference>
<dbReference type="InterPro" id="IPR034718">
    <property type="entry name" value="RlpA"/>
</dbReference>
<dbReference type="NCBIfam" id="TIGR00413">
    <property type="entry name" value="rlpA"/>
    <property type="match status" value="1"/>
</dbReference>
<dbReference type="InterPro" id="IPR036908">
    <property type="entry name" value="RlpA-like_sf"/>
</dbReference>
<dbReference type="CDD" id="cd22268">
    <property type="entry name" value="DPBB_RlpA-like"/>
    <property type="match status" value="1"/>
</dbReference>
<comment type="caution">
    <text evidence="6">The sequence shown here is derived from an EMBL/GenBank/DDBJ whole genome shotgun (WGS) entry which is preliminary data.</text>
</comment>
<dbReference type="EC" id="4.2.2.-" evidence="3"/>
<gene>
    <name evidence="3" type="primary">rlpA</name>
    <name evidence="6" type="ORF">SKC35_04115</name>
</gene>
<evidence type="ECO:0000256" key="3">
    <source>
        <dbReference type="HAMAP-Rule" id="MF_02071"/>
    </source>
</evidence>
<evidence type="ECO:0000256" key="2">
    <source>
        <dbReference type="ARBA" id="ARBA00023316"/>
    </source>
</evidence>
<dbReference type="InterPro" id="IPR012997">
    <property type="entry name" value="RplA"/>
</dbReference>
<evidence type="ECO:0000313" key="7">
    <source>
        <dbReference type="Proteomes" id="UP001598112"/>
    </source>
</evidence>
<dbReference type="SUPFAM" id="SSF50685">
    <property type="entry name" value="Barwin-like endoglucanases"/>
    <property type="match status" value="1"/>
</dbReference>
<name>A0ABW6D770_9BACT</name>
<evidence type="ECO:0000256" key="4">
    <source>
        <dbReference type="RuleBase" id="RU003495"/>
    </source>
</evidence>
<accession>A0ABW6D770</accession>
<organism evidence="6 7">
    <name type="scientific">Aquirufa originis</name>
    <dbReference type="NCBI Taxonomy" id="3096514"/>
    <lineage>
        <taxon>Bacteria</taxon>
        <taxon>Pseudomonadati</taxon>
        <taxon>Bacteroidota</taxon>
        <taxon>Cytophagia</taxon>
        <taxon>Cytophagales</taxon>
        <taxon>Flectobacillaceae</taxon>
        <taxon>Aquirufa</taxon>
    </lineage>
</organism>
<evidence type="ECO:0000313" key="6">
    <source>
        <dbReference type="EMBL" id="MFD3292862.1"/>
    </source>
</evidence>
<dbReference type="Gene3D" id="2.40.40.10">
    <property type="entry name" value="RlpA-like domain"/>
    <property type="match status" value="1"/>
</dbReference>
<feature type="signal peptide" evidence="3">
    <location>
        <begin position="1"/>
        <end position="21"/>
    </location>
</feature>
<keyword evidence="2 3" id="KW-0961">Cell wall biogenesis/degradation</keyword>
<feature type="domain" description="RlpA-like protein double-psi beta-barrel" evidence="5">
    <location>
        <begin position="29"/>
        <end position="117"/>
    </location>
</feature>
<dbReference type="Proteomes" id="UP001598112">
    <property type="component" value="Unassembled WGS sequence"/>
</dbReference>
<dbReference type="EMBL" id="JBBKXY010000001">
    <property type="protein sequence ID" value="MFD3292862.1"/>
    <property type="molecule type" value="Genomic_DNA"/>
</dbReference>
<dbReference type="PANTHER" id="PTHR34183:SF1">
    <property type="entry name" value="ENDOLYTIC PEPTIDOGLYCAN TRANSGLYCOSYLASE RLPA"/>
    <property type="match status" value="1"/>
</dbReference>
<evidence type="ECO:0000256" key="1">
    <source>
        <dbReference type="ARBA" id="ARBA00023239"/>
    </source>
</evidence>
<keyword evidence="3" id="KW-0732">Signal</keyword>
<dbReference type="InterPro" id="IPR009009">
    <property type="entry name" value="RlpA-like_DPBB"/>
</dbReference>
<evidence type="ECO:0000259" key="5">
    <source>
        <dbReference type="Pfam" id="PF03330"/>
    </source>
</evidence>
<reference evidence="6 7" key="1">
    <citation type="submission" date="2024-03" db="EMBL/GenBank/DDBJ databases">
        <title>Aquirufa genome sequencing.</title>
        <authorList>
            <person name="Pitt A."/>
            <person name="Hahn M.W."/>
        </authorList>
    </citation>
    <scope>NUCLEOTIDE SEQUENCE [LARGE SCALE GENOMIC DNA]</scope>
    <source>
        <strain evidence="6 7">KTFRIE-69F</strain>
    </source>
</reference>
<dbReference type="HAMAP" id="MF_02071">
    <property type="entry name" value="RlpA"/>
    <property type="match status" value="1"/>
</dbReference>
<feature type="chain" id="PRO_5044926856" description="Probable endolytic peptidoglycan transglycosylase RlpA" evidence="3">
    <location>
        <begin position="22"/>
        <end position="177"/>
    </location>
</feature>
<keyword evidence="1 3" id="KW-0456">Lyase</keyword>
<protein>
    <recommendedName>
        <fullName evidence="3">Probable endolytic peptidoglycan transglycosylase RlpA</fullName>
        <ecNumber evidence="3">4.2.2.-</ecNumber>
    </recommendedName>
</protein>
<keyword evidence="7" id="KW-1185">Reference proteome</keyword>
<dbReference type="PANTHER" id="PTHR34183">
    <property type="entry name" value="ENDOLYTIC PEPTIDOGLYCAN TRANSGLYCOSYLASE RLPA"/>
    <property type="match status" value="1"/>
</dbReference>
<sequence precursor="true">MIKIPSIILLICTFLSLNAFSQDLGYEKVGIASFYANSFYGKKTASGEKLKKTLLTAAHKRFPFNTLVEVTNLANRKSVIVRINDRGPYKKGRVIDLSEAAAKKLNLKKIGLVRVKIKVVGFENELMLIPYQKLSLVSTPKFSRNFYQKSRLKYKTHYKMKKNVKHKKYINKKYIKR</sequence>
<comment type="function">
    <text evidence="3">Lytic transglycosylase with a strong preference for naked glycan strands that lack stem peptides.</text>
</comment>
<dbReference type="RefSeq" id="WP_377978178.1">
    <property type="nucleotide sequence ID" value="NZ_JBBKXY010000001.1"/>
</dbReference>